<keyword evidence="2" id="KW-0614">Plasmid</keyword>
<dbReference type="AlphaFoldDB" id="A0A1Z4JRK9"/>
<evidence type="ECO:0000313" key="3">
    <source>
        <dbReference type="Proteomes" id="UP000217895"/>
    </source>
</evidence>
<evidence type="ECO:0000256" key="1">
    <source>
        <dbReference type="SAM" id="MobiDB-lite"/>
    </source>
</evidence>
<dbReference type="Proteomes" id="UP000217895">
    <property type="component" value="Plasmid Plasmid1 dna"/>
</dbReference>
<keyword evidence="3" id="KW-1185">Reference proteome</keyword>
<proteinExistence type="predicted"/>
<reference evidence="2 3" key="1">
    <citation type="submission" date="2017-06" db="EMBL/GenBank/DDBJ databases">
        <title>Genome sequencing of cyanobaciteial culture collection at National Institute for Environmental Studies (NIES).</title>
        <authorList>
            <person name="Hirose Y."/>
            <person name="Shimura Y."/>
            <person name="Fujisawa T."/>
            <person name="Nakamura Y."/>
            <person name="Kawachi M."/>
        </authorList>
    </citation>
    <scope>NUCLEOTIDE SEQUENCE [LARGE SCALE GENOMIC DNA]</scope>
    <source>
        <strain evidence="2 3">NIES-2135</strain>
        <plasmid evidence="3">Plasmid Plasmid1 dna</plasmid>
    </source>
</reference>
<organism evidence="2 3">
    <name type="scientific">Leptolyngbya boryana NIES-2135</name>
    <dbReference type="NCBI Taxonomy" id="1973484"/>
    <lineage>
        <taxon>Bacteria</taxon>
        <taxon>Bacillati</taxon>
        <taxon>Cyanobacteriota</taxon>
        <taxon>Cyanophyceae</taxon>
        <taxon>Leptolyngbyales</taxon>
        <taxon>Leptolyngbyaceae</taxon>
        <taxon>Leptolyngbya group</taxon>
        <taxon>Leptolyngbya</taxon>
    </lineage>
</organism>
<geneLocation type="plasmid" evidence="2">
    <name>plasmid1</name>
</geneLocation>
<feature type="region of interest" description="Disordered" evidence="1">
    <location>
        <begin position="60"/>
        <end position="96"/>
    </location>
</feature>
<sequence length="96" mass="11087">MDFLCEVFLEQDWDDAQQAQQKRDLRVAELEHQGWQCTVGLFYNVLTGSRIYLVEATLPPPLSSELTQPQSKPRSHSLRPQRATPTKPRSASYENR</sequence>
<accession>A0A1Z4JRK9</accession>
<feature type="compositionally biased region" description="Polar residues" evidence="1">
    <location>
        <begin position="83"/>
        <end position="96"/>
    </location>
</feature>
<gene>
    <name evidence="2" type="ORF">NIES2135_62130</name>
</gene>
<evidence type="ECO:0000313" key="2">
    <source>
        <dbReference type="EMBL" id="BAY59336.1"/>
    </source>
</evidence>
<name>A0A1Z4JRK9_LEPBY</name>
<dbReference type="EMBL" id="AP018204">
    <property type="protein sequence ID" value="BAY59336.1"/>
    <property type="molecule type" value="Genomic_DNA"/>
</dbReference>
<protein>
    <submittedName>
        <fullName evidence="2">Uncharacterized protein</fullName>
    </submittedName>
</protein>